<sequence>MSDLQSSHPSKIYSLCKLAFSGCSTASLETEDEELTQLVLPYLYTFYMTRSTEDVSG</sequence>
<gene>
    <name evidence="1" type="ORF">CSKR_201434</name>
</gene>
<name>A0A8T1MR15_CLOSI</name>
<keyword evidence="2" id="KW-1185">Reference proteome</keyword>
<reference evidence="1 2" key="1">
    <citation type="journal article" date="2018" name="Biotechnol. Adv.">
        <title>Improved genomic resources and new bioinformatic workflow for the carcinogenic parasite Clonorchis sinensis: Biotechnological implications.</title>
        <authorList>
            <person name="Wang D."/>
            <person name="Korhonen P.K."/>
            <person name="Gasser R.B."/>
            <person name="Young N.D."/>
        </authorList>
    </citation>
    <scope>NUCLEOTIDE SEQUENCE [LARGE SCALE GENOMIC DNA]</scope>
    <source>
        <strain evidence="1">Cs-k2</strain>
    </source>
</reference>
<dbReference type="AlphaFoldDB" id="A0A8T1MR15"/>
<proteinExistence type="predicted"/>
<feature type="non-terminal residue" evidence="1">
    <location>
        <position position="57"/>
    </location>
</feature>
<evidence type="ECO:0000313" key="1">
    <source>
        <dbReference type="EMBL" id="KAG5451449.1"/>
    </source>
</evidence>
<comment type="caution">
    <text evidence="1">The sequence shown here is derived from an EMBL/GenBank/DDBJ whole genome shotgun (WGS) entry which is preliminary data.</text>
</comment>
<protein>
    <submittedName>
        <fullName evidence="1">Uncharacterized protein</fullName>
    </submittedName>
</protein>
<dbReference type="EMBL" id="NIRI02000042">
    <property type="protein sequence ID" value="KAG5451449.1"/>
    <property type="molecule type" value="Genomic_DNA"/>
</dbReference>
<organism evidence="1 2">
    <name type="scientific">Clonorchis sinensis</name>
    <name type="common">Chinese liver fluke</name>
    <dbReference type="NCBI Taxonomy" id="79923"/>
    <lineage>
        <taxon>Eukaryota</taxon>
        <taxon>Metazoa</taxon>
        <taxon>Spiralia</taxon>
        <taxon>Lophotrochozoa</taxon>
        <taxon>Platyhelminthes</taxon>
        <taxon>Trematoda</taxon>
        <taxon>Digenea</taxon>
        <taxon>Opisthorchiida</taxon>
        <taxon>Opisthorchiata</taxon>
        <taxon>Opisthorchiidae</taxon>
        <taxon>Clonorchis</taxon>
    </lineage>
</organism>
<accession>A0A8T1MR15</accession>
<evidence type="ECO:0000313" key="2">
    <source>
        <dbReference type="Proteomes" id="UP000286415"/>
    </source>
</evidence>
<reference evidence="1 2" key="2">
    <citation type="journal article" date="2021" name="Genomics">
        <title>High-quality reference genome for Clonorchis sinensis.</title>
        <authorList>
            <person name="Young N.D."/>
            <person name="Stroehlein A.J."/>
            <person name="Kinkar L."/>
            <person name="Wang T."/>
            <person name="Sohn W.M."/>
            <person name="Chang B.C.H."/>
            <person name="Kaur P."/>
            <person name="Weisz D."/>
            <person name="Dudchenko O."/>
            <person name="Aiden E.L."/>
            <person name="Korhonen P.K."/>
            <person name="Gasser R.B."/>
        </authorList>
    </citation>
    <scope>NUCLEOTIDE SEQUENCE [LARGE SCALE GENOMIC DNA]</scope>
    <source>
        <strain evidence="1">Cs-k2</strain>
    </source>
</reference>
<dbReference type="Proteomes" id="UP000286415">
    <property type="component" value="Unassembled WGS sequence"/>
</dbReference>